<proteinExistence type="predicted"/>
<sequence length="88" mass="9865">MDIDEADQRRMAVIAANEATTSFEWEHGLGEVVSALVGAGIAIRSLRESDELPWPRWPQMLPAGNGFWRLPDNQPRLPMFYALLGEKA</sequence>
<accession>A0A919NBH9</accession>
<protein>
    <submittedName>
        <fullName evidence="1">Uncharacterized protein</fullName>
    </submittedName>
</protein>
<gene>
    <name evidence="1" type="ORF">Asi03nite_53400</name>
</gene>
<dbReference type="RefSeq" id="WP_203683195.1">
    <property type="nucleotide sequence ID" value="NZ_BOMW01000054.1"/>
</dbReference>
<reference evidence="1" key="1">
    <citation type="submission" date="2021-01" db="EMBL/GenBank/DDBJ databases">
        <title>Whole genome shotgun sequence of Actinoplanes siamensis NBRC 109076.</title>
        <authorList>
            <person name="Komaki H."/>
            <person name="Tamura T."/>
        </authorList>
    </citation>
    <scope>NUCLEOTIDE SEQUENCE</scope>
    <source>
        <strain evidence="1">NBRC 109076</strain>
    </source>
</reference>
<evidence type="ECO:0000313" key="1">
    <source>
        <dbReference type="EMBL" id="GIF07802.1"/>
    </source>
</evidence>
<dbReference type="Proteomes" id="UP000629619">
    <property type="component" value="Unassembled WGS sequence"/>
</dbReference>
<keyword evidence="2" id="KW-1185">Reference proteome</keyword>
<name>A0A919NBH9_9ACTN</name>
<dbReference type="EMBL" id="BOMW01000054">
    <property type="protein sequence ID" value="GIF07802.1"/>
    <property type="molecule type" value="Genomic_DNA"/>
</dbReference>
<dbReference type="AlphaFoldDB" id="A0A919NBH9"/>
<evidence type="ECO:0000313" key="2">
    <source>
        <dbReference type="Proteomes" id="UP000629619"/>
    </source>
</evidence>
<organism evidence="1 2">
    <name type="scientific">Actinoplanes siamensis</name>
    <dbReference type="NCBI Taxonomy" id="1223317"/>
    <lineage>
        <taxon>Bacteria</taxon>
        <taxon>Bacillati</taxon>
        <taxon>Actinomycetota</taxon>
        <taxon>Actinomycetes</taxon>
        <taxon>Micromonosporales</taxon>
        <taxon>Micromonosporaceae</taxon>
        <taxon>Actinoplanes</taxon>
    </lineage>
</organism>
<comment type="caution">
    <text evidence="1">The sequence shown here is derived from an EMBL/GenBank/DDBJ whole genome shotgun (WGS) entry which is preliminary data.</text>
</comment>